<dbReference type="GO" id="GO:0030245">
    <property type="term" value="P:cellulose catabolic process"/>
    <property type="evidence" value="ECO:0007669"/>
    <property type="project" value="UniProtKB-KW"/>
</dbReference>
<comment type="similarity">
    <text evidence="2 11">Belongs to the glycosyl hydrolase 1 family.</text>
</comment>
<keyword evidence="5" id="KW-0136">Cellulose degradation</keyword>
<comment type="catalytic activity">
    <reaction evidence="1 11">
        <text>Hydrolysis of terminal, non-reducing beta-D-glucosyl residues with release of beta-D-glucose.</text>
        <dbReference type="EC" id="3.2.1.21"/>
    </reaction>
</comment>
<evidence type="ECO:0000256" key="7">
    <source>
        <dbReference type="ARBA" id="ARBA00023295"/>
    </source>
</evidence>
<reference evidence="12" key="1">
    <citation type="journal article" date="2012" name="Enzyme Microb. Technol.">
        <title>Characterization of a novel thermostable ?-glucosidase from a metagenomic library of termite gut.</title>
        <authorList>
            <person name="Wang Q."/>
            <person name="Qian C."/>
            <person name="Zhang X.Z."/>
            <person name="Liu N."/>
            <person name="Yan X."/>
            <person name="Zhou Z."/>
        </authorList>
    </citation>
    <scope>NUCLEOTIDE SEQUENCE</scope>
</reference>
<feature type="binding site" evidence="10">
    <location>
        <position position="408"/>
    </location>
    <ligand>
        <name>substrate</name>
    </ligand>
</feature>
<keyword evidence="4 11" id="KW-0378">Hydrolase</keyword>
<dbReference type="Gene3D" id="3.20.20.80">
    <property type="entry name" value="Glycosidases"/>
    <property type="match status" value="1"/>
</dbReference>
<feature type="binding site" evidence="10">
    <location>
        <begin position="415"/>
        <end position="416"/>
    </location>
    <ligand>
        <name>substrate</name>
    </ligand>
</feature>
<dbReference type="Pfam" id="PF00232">
    <property type="entry name" value="Glyco_hydro_1"/>
    <property type="match status" value="1"/>
</dbReference>
<protein>
    <recommendedName>
        <fullName evidence="3 11">Beta-glucosidase</fullName>
        <ecNumber evidence="3 11">3.2.1.21</ecNumber>
    </recommendedName>
</protein>
<dbReference type="EMBL" id="JQ844187">
    <property type="protein sequence ID" value="AGS52251.1"/>
    <property type="molecule type" value="Genomic_DNA"/>
</dbReference>
<proteinExistence type="inferred from homology"/>
<organism evidence="12">
    <name type="scientific">uncultured bacterium contig00059</name>
    <dbReference type="NCBI Taxonomy" id="1181542"/>
    <lineage>
        <taxon>Bacteria</taxon>
        <taxon>environmental samples</taxon>
    </lineage>
</organism>
<dbReference type="GO" id="GO:0008422">
    <property type="term" value="F:beta-glucosidase activity"/>
    <property type="evidence" value="ECO:0007669"/>
    <property type="project" value="UniProtKB-EC"/>
</dbReference>
<dbReference type="PANTHER" id="PTHR10353">
    <property type="entry name" value="GLYCOSYL HYDROLASE"/>
    <property type="match status" value="1"/>
</dbReference>
<feature type="active site" description="Proton donor" evidence="9">
    <location>
        <position position="172"/>
    </location>
</feature>
<dbReference type="PROSITE" id="PS00653">
    <property type="entry name" value="GLYCOSYL_HYDROL_F1_2"/>
    <property type="match status" value="1"/>
</dbReference>
<evidence type="ECO:0000256" key="11">
    <source>
        <dbReference type="RuleBase" id="RU361175"/>
    </source>
</evidence>
<evidence type="ECO:0000256" key="5">
    <source>
        <dbReference type="ARBA" id="ARBA00023001"/>
    </source>
</evidence>
<dbReference type="AlphaFoldDB" id="A0A0A6ZH67"/>
<evidence type="ECO:0000256" key="8">
    <source>
        <dbReference type="ARBA" id="ARBA00023326"/>
    </source>
</evidence>
<evidence type="ECO:0000256" key="2">
    <source>
        <dbReference type="ARBA" id="ARBA00010838"/>
    </source>
</evidence>
<feature type="binding site" evidence="10">
    <location>
        <position position="20"/>
    </location>
    <ligand>
        <name>substrate</name>
    </ligand>
</feature>
<evidence type="ECO:0000256" key="6">
    <source>
        <dbReference type="ARBA" id="ARBA00023277"/>
    </source>
</evidence>
<keyword evidence="8" id="KW-0624">Polysaccharide degradation</keyword>
<evidence type="ECO:0000256" key="1">
    <source>
        <dbReference type="ARBA" id="ARBA00000448"/>
    </source>
</evidence>
<dbReference type="GO" id="GO:0005829">
    <property type="term" value="C:cytosol"/>
    <property type="evidence" value="ECO:0007669"/>
    <property type="project" value="TreeGrafter"/>
</dbReference>
<feature type="binding site" evidence="10">
    <location>
        <position position="299"/>
    </location>
    <ligand>
        <name>substrate</name>
    </ligand>
</feature>
<dbReference type="InterPro" id="IPR001360">
    <property type="entry name" value="Glyco_hydro_1"/>
</dbReference>
<accession>A0A0A6ZH67</accession>
<dbReference type="FunFam" id="3.20.20.80:FF:000004">
    <property type="entry name" value="Beta-glucosidase 6-phospho-beta-glucosidase"/>
    <property type="match status" value="1"/>
</dbReference>
<feature type="binding site" evidence="10">
    <location>
        <position position="171"/>
    </location>
    <ligand>
        <name>substrate</name>
    </ligand>
</feature>
<dbReference type="SUPFAM" id="SSF51445">
    <property type="entry name" value="(Trans)glycosidases"/>
    <property type="match status" value="1"/>
</dbReference>
<evidence type="ECO:0000256" key="3">
    <source>
        <dbReference type="ARBA" id="ARBA00012744"/>
    </source>
</evidence>
<name>A0A0A6ZH67_9BACT</name>
<dbReference type="InterPro" id="IPR017853">
    <property type="entry name" value="GH"/>
</dbReference>
<sequence>MEKYVFPKDFVWGTATASYQVEGATREDGRGESIWDTFARKPGAVYAGENGDVACDQYHRYAEDAALMAELGFNSYRFSIAWPRIIPSGTGKVNPEGIAYYRRLCDELHKHNIKACATLYHWDLPQALEDCHASQGLGGWTNRSITDAFREYVKICYEVLGDVVDMWYTINEPYCVAYLGHLMGAHAPGHRDLQKAMAAVHHVNMAHGIAVEEYRKTKLKAPIGIVWNPVTPRPATGKEADIKAAKFLRSFSTEVFIYPALGKGYPEEIIKDKKYNIPVEKGDMETIAQPIDFIGINYYFENAVVADENAPNKVAFKPSWHDTTAMGWPVIPAGFERQLDWIHEISKGAFGKEEMPIYITENGCAYDDELTADGRIHDRQRIEYLKQHLAVCANAIKKGIPLKGYFVWSLIDNFEWAYGYTKRFGIIHVDFKTQKRTFKDSAFFFRDVIAGFADW</sequence>
<dbReference type="NCBIfam" id="TIGR03356">
    <property type="entry name" value="BGL"/>
    <property type="match status" value="1"/>
</dbReference>
<evidence type="ECO:0000256" key="10">
    <source>
        <dbReference type="PIRSR" id="PIRSR617736-2"/>
    </source>
</evidence>
<keyword evidence="7 11" id="KW-0326">Glycosidase</keyword>
<dbReference type="EC" id="3.2.1.21" evidence="3 11"/>
<dbReference type="PANTHER" id="PTHR10353:SF36">
    <property type="entry name" value="LP05116P"/>
    <property type="match status" value="1"/>
</dbReference>
<keyword evidence="6" id="KW-0119">Carbohydrate metabolism</keyword>
<evidence type="ECO:0000256" key="4">
    <source>
        <dbReference type="ARBA" id="ARBA00022801"/>
    </source>
</evidence>
<evidence type="ECO:0000256" key="9">
    <source>
        <dbReference type="PIRSR" id="PIRSR617736-1"/>
    </source>
</evidence>
<feature type="active site" description="Nucleophile" evidence="9">
    <location>
        <position position="361"/>
    </location>
</feature>
<dbReference type="InterPro" id="IPR033132">
    <property type="entry name" value="GH_1_N_CS"/>
</dbReference>
<evidence type="ECO:0000313" key="12">
    <source>
        <dbReference type="EMBL" id="AGS52251.1"/>
    </source>
</evidence>
<dbReference type="InterPro" id="IPR017736">
    <property type="entry name" value="Glyco_hydro_1_beta-glucosidase"/>
</dbReference>
<feature type="binding site" evidence="10">
    <location>
        <position position="121"/>
    </location>
    <ligand>
        <name>substrate</name>
    </ligand>
</feature>
<dbReference type="PRINTS" id="PR00131">
    <property type="entry name" value="GLHYDRLASE1"/>
</dbReference>